<dbReference type="PROSITE" id="PS50110">
    <property type="entry name" value="RESPONSE_REGULATORY"/>
    <property type="match status" value="1"/>
</dbReference>
<evidence type="ECO:0000256" key="1">
    <source>
        <dbReference type="ARBA" id="ARBA00022553"/>
    </source>
</evidence>
<keyword evidence="3" id="KW-0805">Transcription regulation</keyword>
<dbReference type="Gene3D" id="6.10.250.690">
    <property type="match status" value="1"/>
</dbReference>
<dbReference type="RefSeq" id="WP_121836281.1">
    <property type="nucleotide sequence ID" value="NZ_CP163513.1"/>
</dbReference>
<accession>A0A3L9DNA0</accession>
<dbReference type="GO" id="GO:0000156">
    <property type="term" value="F:phosphorelay response regulator activity"/>
    <property type="evidence" value="ECO:0007669"/>
    <property type="project" value="TreeGrafter"/>
</dbReference>
<dbReference type="InterPro" id="IPR036388">
    <property type="entry name" value="WH-like_DNA-bd_sf"/>
</dbReference>
<sequence>MIYCVEDDDDIRELMLYTLRTTGFDAKGFPSSRPFWESIHQELPSLILLDIMLPEDDGLTILQKLRSKSMTKEIPVIMTTAKGTEFDKVKGLDLGADDYLVKPFGMMEMISRIKAVLRRTSSHSKEHKLTIANLSLDSSNYTVKKDGKKIELTLKEFELLSLFMLSPNRVFTRQELLDKVWGEHFIGETRTVDVHIGTLRMKLGDVSHFIKTVRGVGYCLEVTDD</sequence>
<dbReference type="InterPro" id="IPR016032">
    <property type="entry name" value="Sig_transdc_resp-reg_C-effctor"/>
</dbReference>
<dbReference type="PANTHER" id="PTHR48111:SF1">
    <property type="entry name" value="TWO-COMPONENT RESPONSE REGULATOR ORR33"/>
    <property type="match status" value="1"/>
</dbReference>
<dbReference type="InterPro" id="IPR001789">
    <property type="entry name" value="Sig_transdc_resp-reg_receiver"/>
</dbReference>
<dbReference type="Gene3D" id="1.10.10.10">
    <property type="entry name" value="Winged helix-like DNA-binding domain superfamily/Winged helix DNA-binding domain"/>
    <property type="match status" value="1"/>
</dbReference>
<evidence type="ECO:0000256" key="6">
    <source>
        <dbReference type="ARBA" id="ARBA00023163"/>
    </source>
</evidence>
<keyword evidence="1 7" id="KW-0597">Phosphoprotein</keyword>
<dbReference type="GO" id="GO:0032993">
    <property type="term" value="C:protein-DNA complex"/>
    <property type="evidence" value="ECO:0007669"/>
    <property type="project" value="TreeGrafter"/>
</dbReference>
<keyword evidence="2" id="KW-0902">Two-component regulatory system</keyword>
<evidence type="ECO:0000313" key="11">
    <source>
        <dbReference type="EMBL" id="RLY01597.1"/>
    </source>
</evidence>
<name>A0A3L9DNA0_9STRE</name>
<keyword evidence="4 8" id="KW-0238">DNA-binding</keyword>
<evidence type="ECO:0000256" key="5">
    <source>
        <dbReference type="ARBA" id="ARBA00023159"/>
    </source>
</evidence>
<evidence type="ECO:0000256" key="7">
    <source>
        <dbReference type="PROSITE-ProRule" id="PRU00169"/>
    </source>
</evidence>
<keyword evidence="12" id="KW-1185">Reference proteome</keyword>
<organism evidence="11 12">
    <name type="scientific">Streptococcus hillyeri</name>
    <dbReference type="NCBI Taxonomy" id="2282420"/>
    <lineage>
        <taxon>Bacteria</taxon>
        <taxon>Bacillati</taxon>
        <taxon>Bacillota</taxon>
        <taxon>Bacilli</taxon>
        <taxon>Lactobacillales</taxon>
        <taxon>Streptococcaceae</taxon>
        <taxon>Streptococcus</taxon>
    </lineage>
</organism>
<feature type="DNA-binding region" description="OmpR/PhoB-type" evidence="8">
    <location>
        <begin position="126"/>
        <end position="222"/>
    </location>
</feature>
<dbReference type="EMBL" id="RCVM01000025">
    <property type="protein sequence ID" value="RLY01597.1"/>
    <property type="molecule type" value="Genomic_DNA"/>
</dbReference>
<proteinExistence type="predicted"/>
<reference evidence="11 12" key="1">
    <citation type="submission" date="2018-10" db="EMBL/GenBank/DDBJ databases">
        <title>Streptococcus hillyeri sp. nov., isolated from equine tracheal sample.</title>
        <authorList>
            <person name="Macfadyen A.C."/>
            <person name="Waller A."/>
            <person name="Paterson G.K."/>
        </authorList>
    </citation>
    <scope>NUCLEOTIDE SEQUENCE [LARGE SCALE GENOMIC DNA]</scope>
    <source>
        <strain evidence="11 12">28462</strain>
    </source>
</reference>
<evidence type="ECO:0000259" key="10">
    <source>
        <dbReference type="PROSITE" id="PS51755"/>
    </source>
</evidence>
<dbReference type="InterPro" id="IPR001867">
    <property type="entry name" value="OmpR/PhoB-type_DNA-bd"/>
</dbReference>
<dbReference type="Gene3D" id="3.40.50.2300">
    <property type="match status" value="1"/>
</dbReference>
<protein>
    <submittedName>
        <fullName evidence="11">DNA-binding response regulator</fullName>
    </submittedName>
</protein>
<keyword evidence="6" id="KW-0804">Transcription</keyword>
<dbReference type="FunFam" id="1.10.10.10:FF:000018">
    <property type="entry name" value="DNA-binding response regulator ResD"/>
    <property type="match status" value="1"/>
</dbReference>
<feature type="domain" description="Response regulatory" evidence="9">
    <location>
        <begin position="1"/>
        <end position="117"/>
    </location>
</feature>
<dbReference type="PROSITE" id="PS51755">
    <property type="entry name" value="OMPR_PHOB"/>
    <property type="match status" value="1"/>
</dbReference>
<dbReference type="SUPFAM" id="SSF52172">
    <property type="entry name" value="CheY-like"/>
    <property type="match status" value="1"/>
</dbReference>
<evidence type="ECO:0000259" key="9">
    <source>
        <dbReference type="PROSITE" id="PS50110"/>
    </source>
</evidence>
<dbReference type="GO" id="GO:0000976">
    <property type="term" value="F:transcription cis-regulatory region binding"/>
    <property type="evidence" value="ECO:0007669"/>
    <property type="project" value="TreeGrafter"/>
</dbReference>
<evidence type="ECO:0000256" key="8">
    <source>
        <dbReference type="PROSITE-ProRule" id="PRU01091"/>
    </source>
</evidence>
<dbReference type="Pfam" id="PF00486">
    <property type="entry name" value="Trans_reg_C"/>
    <property type="match status" value="1"/>
</dbReference>
<dbReference type="CDD" id="cd00383">
    <property type="entry name" value="trans_reg_C"/>
    <property type="match status" value="1"/>
</dbReference>
<dbReference type="Proteomes" id="UP000279194">
    <property type="component" value="Unassembled WGS sequence"/>
</dbReference>
<dbReference type="GO" id="GO:0005829">
    <property type="term" value="C:cytosol"/>
    <property type="evidence" value="ECO:0007669"/>
    <property type="project" value="TreeGrafter"/>
</dbReference>
<comment type="caution">
    <text evidence="11">The sequence shown here is derived from an EMBL/GenBank/DDBJ whole genome shotgun (WGS) entry which is preliminary data.</text>
</comment>
<dbReference type="SMART" id="SM00862">
    <property type="entry name" value="Trans_reg_C"/>
    <property type="match status" value="1"/>
</dbReference>
<feature type="domain" description="OmpR/PhoB-type" evidence="10">
    <location>
        <begin position="126"/>
        <end position="222"/>
    </location>
</feature>
<evidence type="ECO:0000313" key="12">
    <source>
        <dbReference type="Proteomes" id="UP000279194"/>
    </source>
</evidence>
<feature type="modified residue" description="4-aspartylphosphate" evidence="7">
    <location>
        <position position="50"/>
    </location>
</feature>
<dbReference type="AlphaFoldDB" id="A0A3L9DNA0"/>
<evidence type="ECO:0000256" key="2">
    <source>
        <dbReference type="ARBA" id="ARBA00023012"/>
    </source>
</evidence>
<dbReference type="SMART" id="SM00448">
    <property type="entry name" value="REC"/>
    <property type="match status" value="1"/>
</dbReference>
<dbReference type="InterPro" id="IPR039420">
    <property type="entry name" value="WalR-like"/>
</dbReference>
<gene>
    <name evidence="11" type="ORF">EAF07_09290</name>
</gene>
<dbReference type="OrthoDB" id="9790442at2"/>
<keyword evidence="5" id="KW-0010">Activator</keyword>
<evidence type="ECO:0000256" key="3">
    <source>
        <dbReference type="ARBA" id="ARBA00023015"/>
    </source>
</evidence>
<dbReference type="InterPro" id="IPR011006">
    <property type="entry name" value="CheY-like_superfamily"/>
</dbReference>
<dbReference type="SUPFAM" id="SSF46894">
    <property type="entry name" value="C-terminal effector domain of the bipartite response regulators"/>
    <property type="match status" value="1"/>
</dbReference>
<evidence type="ECO:0000256" key="4">
    <source>
        <dbReference type="ARBA" id="ARBA00023125"/>
    </source>
</evidence>
<dbReference type="PANTHER" id="PTHR48111">
    <property type="entry name" value="REGULATOR OF RPOS"/>
    <property type="match status" value="1"/>
</dbReference>
<dbReference type="Pfam" id="PF00072">
    <property type="entry name" value="Response_reg"/>
    <property type="match status" value="1"/>
</dbReference>
<dbReference type="GO" id="GO:0006355">
    <property type="term" value="P:regulation of DNA-templated transcription"/>
    <property type="evidence" value="ECO:0007669"/>
    <property type="project" value="InterPro"/>
</dbReference>